<evidence type="ECO:0000313" key="3">
    <source>
        <dbReference type="Proteomes" id="UP000494256"/>
    </source>
</evidence>
<dbReference type="SUPFAM" id="SSF56219">
    <property type="entry name" value="DNase I-like"/>
    <property type="match status" value="1"/>
</dbReference>
<protein>
    <recommendedName>
        <fullName evidence="1">Reverse transcriptase domain-containing protein</fullName>
    </recommendedName>
</protein>
<organism evidence="2 3">
    <name type="scientific">Arctia plantaginis</name>
    <name type="common">Wood tiger moth</name>
    <name type="synonym">Phalaena plantaginis</name>
    <dbReference type="NCBI Taxonomy" id="874455"/>
    <lineage>
        <taxon>Eukaryota</taxon>
        <taxon>Metazoa</taxon>
        <taxon>Ecdysozoa</taxon>
        <taxon>Arthropoda</taxon>
        <taxon>Hexapoda</taxon>
        <taxon>Insecta</taxon>
        <taxon>Pterygota</taxon>
        <taxon>Neoptera</taxon>
        <taxon>Endopterygota</taxon>
        <taxon>Lepidoptera</taxon>
        <taxon>Glossata</taxon>
        <taxon>Ditrysia</taxon>
        <taxon>Noctuoidea</taxon>
        <taxon>Erebidae</taxon>
        <taxon>Arctiinae</taxon>
        <taxon>Arctia</taxon>
    </lineage>
</organism>
<dbReference type="Proteomes" id="UP000494256">
    <property type="component" value="Unassembled WGS sequence"/>
</dbReference>
<dbReference type="CDD" id="cd01650">
    <property type="entry name" value="RT_nLTR_like"/>
    <property type="match status" value="1"/>
</dbReference>
<dbReference type="PROSITE" id="PS50878">
    <property type="entry name" value="RT_POL"/>
    <property type="match status" value="1"/>
</dbReference>
<dbReference type="GO" id="GO:0071897">
    <property type="term" value="P:DNA biosynthetic process"/>
    <property type="evidence" value="ECO:0007669"/>
    <property type="project" value="UniProtKB-ARBA"/>
</dbReference>
<feature type="domain" description="Reverse transcriptase" evidence="1">
    <location>
        <begin position="450"/>
        <end position="735"/>
    </location>
</feature>
<sequence>MPGFIITLAQTNIDWDILVLTECWLPNTHNIPDLPGYNYFFTTNNLTQNEGVVVYVHKNLQCTVVEPPFLDANCLQVTINNNTSLLALYRPPGYRDATNFLASLNDILTKIDHFSDIVVAGDININIHEQCQDLVKHNYLNLLASHGLLPAHSLPTRQNACLDHIILKTRKPATTLVANSSLTDHDTVLLYLSTRISKIKTKKFVNRINYEQLDADFKHLDFSEVYKMLDPNDAAEILINLIKNTIDLNSKIVKIPNRKQTIKPWITPGLLRCIRHRDNLHKKSKLAPNNDIIKLTFKRYKNYCNKLLKTIKMDYEKKQVEKAGNDTKQVWSVINNMTGRSKGKVNVSTRLLTTLTSPEASINFVNDYFSNIGKHLAEKNMTAQSGPAKPITANNSPHSMVLLPADEGEVARILRSLRDGCSTGWDGISSGILKKHELAVVSPLTYICNLVLSTGKFPKAFKKAIIHPIFKGGDGSRVNNYRPIAVLPVLSKIIERVMNNRLITYLEGNQLLSSIQFGFRAGKSTSDAVHELTDYIVTEMDGGQKVLGIFLDIAKAFDTVSVPNLMSKMESLGIRGVPLDLFKDYLSERTQRVRIGDYLSDERVLTYGTPQGSVIDPTLFLIYVNDIGMLTLPKGRAVMFADDTALVFSGNTWSEVYERAQSGFNIVSKWLRSNLLTLNNDKTHYITFSLKGNPSTSKASPYTILAHTCPEPHRGQCPCTPLHKAHSVKYLGVIIDKNLGFHEHIDALNSRLRKLMYIFKTIRCVLDTQRLKAVYFALVQSVLTYCITIWGGAPKIRLIDLERTQRAILKVALCKPYRFPTALLYRETEVLTVRQLFILYTLLKQHSLLVYNQTPSSVKRRFNPVQRLKLLTKHSKRFFCHMGGFLYNKVNRVVPIFHLTKAMSKRTLTNYLKGLNYDDTEAMLSVIV</sequence>
<dbReference type="SUPFAM" id="SSF56672">
    <property type="entry name" value="DNA/RNA polymerases"/>
    <property type="match status" value="1"/>
</dbReference>
<name>A0A8S0ZEB5_ARCPL</name>
<proteinExistence type="predicted"/>
<dbReference type="InterPro" id="IPR000477">
    <property type="entry name" value="RT_dom"/>
</dbReference>
<dbReference type="AlphaFoldDB" id="A0A8S0ZEB5"/>
<evidence type="ECO:0000313" key="2">
    <source>
        <dbReference type="EMBL" id="CAB3231333.1"/>
    </source>
</evidence>
<dbReference type="OrthoDB" id="6432502at2759"/>
<dbReference type="Pfam" id="PF00078">
    <property type="entry name" value="RVT_1"/>
    <property type="match status" value="1"/>
</dbReference>
<dbReference type="PANTHER" id="PTHR33332">
    <property type="entry name" value="REVERSE TRANSCRIPTASE DOMAIN-CONTAINING PROTEIN"/>
    <property type="match status" value="1"/>
</dbReference>
<dbReference type="EMBL" id="CADEBD010000288">
    <property type="protein sequence ID" value="CAB3231333.1"/>
    <property type="molecule type" value="Genomic_DNA"/>
</dbReference>
<reference evidence="2 3" key="1">
    <citation type="submission" date="2020-04" db="EMBL/GenBank/DDBJ databases">
        <authorList>
            <person name="Wallbank WR R."/>
            <person name="Pardo Diaz C."/>
            <person name="Kozak K."/>
            <person name="Martin S."/>
            <person name="Jiggins C."/>
            <person name="Moest M."/>
            <person name="Warren A I."/>
            <person name="Byers J.R.P. K."/>
            <person name="Montejo-Kovacevich G."/>
            <person name="Yen C E."/>
        </authorList>
    </citation>
    <scope>NUCLEOTIDE SEQUENCE [LARGE SCALE GENOMIC DNA]</scope>
</reference>
<gene>
    <name evidence="2" type="ORF">APLA_LOCUS5132</name>
</gene>
<dbReference type="Gene3D" id="3.60.10.10">
    <property type="entry name" value="Endonuclease/exonuclease/phosphatase"/>
    <property type="match status" value="1"/>
</dbReference>
<accession>A0A8S0ZEB5</accession>
<dbReference type="InterPro" id="IPR043502">
    <property type="entry name" value="DNA/RNA_pol_sf"/>
</dbReference>
<dbReference type="InterPro" id="IPR036691">
    <property type="entry name" value="Endo/exonu/phosph_ase_sf"/>
</dbReference>
<comment type="caution">
    <text evidence="2">The sequence shown here is derived from an EMBL/GenBank/DDBJ whole genome shotgun (WGS) entry which is preliminary data.</text>
</comment>
<evidence type="ECO:0000259" key="1">
    <source>
        <dbReference type="PROSITE" id="PS50878"/>
    </source>
</evidence>